<proteinExistence type="predicted"/>
<evidence type="ECO:0000313" key="6">
    <source>
        <dbReference type="EMBL" id="SOY31959.1"/>
    </source>
</evidence>
<dbReference type="InterPro" id="IPR001150">
    <property type="entry name" value="Gly_radical"/>
</dbReference>
<dbReference type="Proteomes" id="UP000236311">
    <property type="component" value="Unassembled WGS sequence"/>
</dbReference>
<evidence type="ECO:0000256" key="2">
    <source>
        <dbReference type="ARBA" id="ARBA00023239"/>
    </source>
</evidence>
<evidence type="ECO:0000256" key="1">
    <source>
        <dbReference type="ARBA" id="ARBA00022818"/>
    </source>
</evidence>
<dbReference type="PANTHER" id="PTHR43641:SF2">
    <property type="entry name" value="DEHYDRATASE YBIW-RELATED"/>
    <property type="match status" value="1"/>
</dbReference>
<keyword evidence="1 3" id="KW-0556">Organic radical</keyword>
<feature type="domain" description="Glycine radical" evidence="4">
    <location>
        <begin position="649"/>
        <end position="766"/>
    </location>
</feature>
<dbReference type="EC" id="4.1.99.11" evidence="6"/>
<keyword evidence="2 6" id="KW-0456">Lyase</keyword>
<dbReference type="RefSeq" id="WP_103241933.1">
    <property type="nucleotide sequence ID" value="NZ_JANJZD010000037.1"/>
</dbReference>
<dbReference type="OrthoDB" id="9803969at2"/>
<feature type="modified residue" description="Glycine radical" evidence="3">
    <location>
        <position position="745"/>
    </location>
</feature>
<name>A0A2K4ZNA0_9FIRM</name>
<evidence type="ECO:0000256" key="3">
    <source>
        <dbReference type="PROSITE-ProRule" id="PRU00493"/>
    </source>
</evidence>
<dbReference type="PROSITE" id="PS51149">
    <property type="entry name" value="GLY_RADICAL_2"/>
    <property type="match status" value="1"/>
</dbReference>
<sequence>MRDYTSTEERIVLSSRMAAVKKEISQRLRVFTYREKTWCCPVEVDNMTNPFLAEFTEHPDAPYVINLANSIVRSWMETPFVIFENEAVVGITRPQYAMIEHFSLGIRGAESVLEDPDREQAEALYRRLAPLTKRHIAEEGERTVGRTEFEALEKDALFHAGGYQGHTVPDYSRLLENGLDGMLALIDRYAAENVRDQESADFYEANRIIIRGMSRWLETYAEKAAQLAESGQATDVQRRYYREIAENCGYVAHRKPRKLYQAVQLIWCLSLWDWVDCMGRMDQYLYPFYQRSKEEGDIISTEDSMVSIVFKIWENGSHNVTLSGQKPDGTDASNELSYLLLQILREIHDTHPRMSVRVHKNSPGEMLALAVQLWSEGMSDPTVVSDETVIKGLMQIGTPLEDALDYTMLGCQEIEIPGKSNFGCEDGQFNLAKLFEYAMNGGMSTSNPAVRVGPDTGRFEDFTCFEDFFSAFQTQLQHFVRIFCHLCDSGQEVRAANFAKLVKTPFTEGCLEKGKPHDAGGPIYNYGVVETAGLAAAADSFTAVKRLVFQEGKISRQRLISALAANFEGYEKERQMLLNMAPKFGNDDQEADAMAARVLDLFWSECGKYRSIRGDVYTGACSLLAGGIGFGKKTGALPDGRFAGEPLGNSIGPRPGADKNGVSAMLNSVAKLPLEKGVGGTTLNVVLTTRMLSDPTLRTHIASTIRTYLLGGGQMAQITTANLEDLLDAKAHPERHGDLIVRIGGFSVQFVQLDESAQNEIISRYN</sequence>
<dbReference type="SUPFAM" id="SSF51998">
    <property type="entry name" value="PFL-like glycyl radical enzymes"/>
    <property type="match status" value="1"/>
</dbReference>
<dbReference type="Gene3D" id="3.20.70.20">
    <property type="match status" value="1"/>
</dbReference>
<dbReference type="Pfam" id="PF02901">
    <property type="entry name" value="PFL-like"/>
    <property type="match status" value="1"/>
</dbReference>
<organism evidence="6 7">
    <name type="scientific">Acetatifactor muris</name>
    <dbReference type="NCBI Taxonomy" id="879566"/>
    <lineage>
        <taxon>Bacteria</taxon>
        <taxon>Bacillati</taxon>
        <taxon>Bacillota</taxon>
        <taxon>Clostridia</taxon>
        <taxon>Lachnospirales</taxon>
        <taxon>Lachnospiraceae</taxon>
        <taxon>Acetatifactor</taxon>
    </lineage>
</organism>
<dbReference type="GO" id="GO:0018805">
    <property type="term" value="F:benzylsuccinate synthase activity"/>
    <property type="evidence" value="ECO:0007669"/>
    <property type="project" value="UniProtKB-EC"/>
</dbReference>
<keyword evidence="7" id="KW-1185">Reference proteome</keyword>
<accession>A0A2K4ZNA0</accession>
<dbReference type="InterPro" id="IPR004184">
    <property type="entry name" value="PFL_dom"/>
</dbReference>
<evidence type="ECO:0000313" key="7">
    <source>
        <dbReference type="Proteomes" id="UP000236311"/>
    </source>
</evidence>
<dbReference type="PANTHER" id="PTHR43641">
    <property type="entry name" value="FORMATE ACETYLTRANSFERASE 3-RELATED"/>
    <property type="match status" value="1"/>
</dbReference>
<gene>
    <name evidence="6" type="primary">bssA</name>
    <name evidence="6" type="ORF">AMURIS_04711</name>
</gene>
<evidence type="ECO:0000259" key="4">
    <source>
        <dbReference type="PROSITE" id="PS51149"/>
    </source>
</evidence>
<dbReference type="AlphaFoldDB" id="A0A2K4ZNA0"/>
<dbReference type="InterPro" id="IPR051215">
    <property type="entry name" value="GRE"/>
</dbReference>
<dbReference type="GO" id="GO:0005829">
    <property type="term" value="C:cytosol"/>
    <property type="evidence" value="ECO:0007669"/>
    <property type="project" value="TreeGrafter"/>
</dbReference>
<feature type="domain" description="PFL" evidence="5">
    <location>
        <begin position="1"/>
        <end position="642"/>
    </location>
</feature>
<dbReference type="PROSITE" id="PS51554">
    <property type="entry name" value="PFL"/>
    <property type="match status" value="1"/>
</dbReference>
<dbReference type="Pfam" id="PF01228">
    <property type="entry name" value="Gly_radical"/>
    <property type="match status" value="1"/>
</dbReference>
<evidence type="ECO:0000259" key="5">
    <source>
        <dbReference type="PROSITE" id="PS51554"/>
    </source>
</evidence>
<reference evidence="6 7" key="1">
    <citation type="submission" date="2018-01" db="EMBL/GenBank/DDBJ databases">
        <authorList>
            <person name="Gaut B.S."/>
            <person name="Morton B.R."/>
            <person name="Clegg M.T."/>
            <person name="Duvall M.R."/>
        </authorList>
    </citation>
    <scope>NUCLEOTIDE SEQUENCE [LARGE SCALE GENOMIC DNA]</scope>
    <source>
        <strain evidence="6">GP69</strain>
    </source>
</reference>
<dbReference type="EMBL" id="OFSM01000035">
    <property type="protein sequence ID" value="SOY31959.1"/>
    <property type="molecule type" value="Genomic_DNA"/>
</dbReference>
<protein>
    <submittedName>
        <fullName evidence="6">Benzylsuccinate synthase alpha subunit</fullName>
        <ecNumber evidence="6">4.1.99.11</ecNumber>
    </submittedName>
</protein>